<protein>
    <recommendedName>
        <fullName evidence="2">DUF4440 domain-containing protein</fullName>
    </recommendedName>
</protein>
<dbReference type="Gene3D" id="3.10.450.50">
    <property type="match status" value="1"/>
</dbReference>
<accession>X1B4B1</accession>
<dbReference type="AlphaFoldDB" id="X1B4B1"/>
<evidence type="ECO:0008006" key="2">
    <source>
        <dbReference type="Google" id="ProtNLM"/>
    </source>
</evidence>
<gene>
    <name evidence="1" type="ORF">S01H4_50171</name>
</gene>
<reference evidence="1" key="1">
    <citation type="journal article" date="2014" name="Front. Microbiol.">
        <title>High frequency of phylogenetically diverse reductive dehalogenase-homologous genes in deep subseafloor sedimentary metagenomes.</title>
        <authorList>
            <person name="Kawai M."/>
            <person name="Futagami T."/>
            <person name="Toyoda A."/>
            <person name="Takaki Y."/>
            <person name="Nishi S."/>
            <person name="Hori S."/>
            <person name="Arai W."/>
            <person name="Tsubouchi T."/>
            <person name="Morono Y."/>
            <person name="Uchiyama I."/>
            <person name="Ito T."/>
            <person name="Fujiyama A."/>
            <person name="Inagaki F."/>
            <person name="Takami H."/>
        </authorList>
    </citation>
    <scope>NUCLEOTIDE SEQUENCE</scope>
    <source>
        <strain evidence="1">Expedition CK06-06</strain>
    </source>
</reference>
<name>X1B4B1_9ZZZZ</name>
<dbReference type="SUPFAM" id="SSF54427">
    <property type="entry name" value="NTF2-like"/>
    <property type="match status" value="1"/>
</dbReference>
<evidence type="ECO:0000313" key="1">
    <source>
        <dbReference type="EMBL" id="GAG90554.1"/>
    </source>
</evidence>
<dbReference type="InterPro" id="IPR032710">
    <property type="entry name" value="NTF2-like_dom_sf"/>
</dbReference>
<dbReference type="EMBL" id="BART01028459">
    <property type="protein sequence ID" value="GAG90554.1"/>
    <property type="molecule type" value="Genomic_DNA"/>
</dbReference>
<organism evidence="1">
    <name type="scientific">marine sediment metagenome</name>
    <dbReference type="NCBI Taxonomy" id="412755"/>
    <lineage>
        <taxon>unclassified sequences</taxon>
        <taxon>metagenomes</taxon>
        <taxon>ecological metagenomes</taxon>
    </lineage>
</organism>
<sequence>MNKKTLILFSLLVASLFLYGFAGKVLLGDYKTKNAEEKQIIEALISYEKAYNEHNLEGALSYCSETAKLRPTAEFVQVSKEDYMKRFPGQFYLFPTYAFYNPEIKEYGGKADLNLQLDTGNWTLDYEINMIKEKDKWVIQETSWENLRIK</sequence>
<proteinExistence type="predicted"/>
<comment type="caution">
    <text evidence="1">The sequence shown here is derived from an EMBL/GenBank/DDBJ whole genome shotgun (WGS) entry which is preliminary data.</text>
</comment>